<evidence type="ECO:0000256" key="1">
    <source>
        <dbReference type="ARBA" id="ARBA00006484"/>
    </source>
</evidence>
<dbReference type="PANTHER" id="PTHR44196:SF1">
    <property type="entry name" value="DEHYDROGENASE_REDUCTASE SDR FAMILY MEMBER 7B"/>
    <property type="match status" value="1"/>
</dbReference>
<dbReference type="EMBL" id="PYJM01000005">
    <property type="protein sequence ID" value="PUA43565.1"/>
    <property type="molecule type" value="Genomic_DNA"/>
</dbReference>
<evidence type="ECO:0000313" key="4">
    <source>
        <dbReference type="Proteomes" id="UP000244178"/>
    </source>
</evidence>
<protein>
    <submittedName>
        <fullName evidence="3">SDR family NAD(P)-dependent oxidoreductase</fullName>
    </submittedName>
</protein>
<sequence length="249" mass="25991">MMELNSAVVVVTGAGRGLGAALAISLADLGCKLILCGRNAEALAQVSAAIETRTGQAADCVVVDLASSESVKAALAEIHVRQPRVDILINNGAMWLEASEQPHSAAEVTGVIDAALTGTFLLTQGLMPALKASQRPDIVTIGSISGLPNAPLHSVSLPFYAAKHGQLALADGLRQVLKGTPVRSLCVHPPYLEDISPLDPAWQQVPARQKGEQGTNRDVVEAVVFALTRPRHISLSSIVIDTDSGGLFD</sequence>
<evidence type="ECO:0000256" key="2">
    <source>
        <dbReference type="ARBA" id="ARBA00023002"/>
    </source>
</evidence>
<dbReference type="CDD" id="cd05233">
    <property type="entry name" value="SDR_c"/>
    <property type="match status" value="1"/>
</dbReference>
<reference evidence="3 4" key="1">
    <citation type="submission" date="2018-03" db="EMBL/GenBank/DDBJ databases">
        <title>Draft genome sequence of the plant growth promoting rhizobacterium Pseudomonas protegens strain BNJ-SS-45 isolated from wheat (Triticum aestivum) rhizosphere.</title>
        <authorList>
            <person name="Bajpai A."/>
            <person name="Shende K."/>
            <person name="Meena N."/>
            <person name="Upadhyayula S.R."/>
            <person name="Suravajhala P."/>
            <person name="Medicherla K.M."/>
            <person name="Johri B.N."/>
        </authorList>
    </citation>
    <scope>NUCLEOTIDE SEQUENCE [LARGE SCALE GENOMIC DNA]</scope>
    <source>
        <strain evidence="3 4">BNJ-SS-45</strain>
    </source>
</reference>
<organism evidence="3 4">
    <name type="scientific">Pseudomonas protegens</name>
    <dbReference type="NCBI Taxonomy" id="380021"/>
    <lineage>
        <taxon>Bacteria</taxon>
        <taxon>Pseudomonadati</taxon>
        <taxon>Pseudomonadota</taxon>
        <taxon>Gammaproteobacteria</taxon>
        <taxon>Pseudomonadales</taxon>
        <taxon>Pseudomonadaceae</taxon>
        <taxon>Pseudomonas</taxon>
    </lineage>
</organism>
<evidence type="ECO:0000313" key="3">
    <source>
        <dbReference type="EMBL" id="PUA43565.1"/>
    </source>
</evidence>
<dbReference type="InterPro" id="IPR002347">
    <property type="entry name" value="SDR_fam"/>
</dbReference>
<dbReference type="SUPFAM" id="SSF51735">
    <property type="entry name" value="NAD(P)-binding Rossmann-fold domains"/>
    <property type="match status" value="1"/>
</dbReference>
<proteinExistence type="inferred from homology"/>
<dbReference type="RefSeq" id="WP_060844098.1">
    <property type="nucleotide sequence ID" value="NZ_PYJM01000005.1"/>
</dbReference>
<dbReference type="PANTHER" id="PTHR44196">
    <property type="entry name" value="DEHYDROGENASE/REDUCTASE SDR FAMILY MEMBER 7B"/>
    <property type="match status" value="1"/>
</dbReference>
<dbReference type="Pfam" id="PF00106">
    <property type="entry name" value="adh_short"/>
    <property type="match status" value="1"/>
</dbReference>
<gene>
    <name evidence="3" type="ORF">C5U62_23380</name>
</gene>
<dbReference type="Proteomes" id="UP000244178">
    <property type="component" value="Unassembled WGS sequence"/>
</dbReference>
<name>A0A2T6GHD2_9PSED</name>
<comment type="similarity">
    <text evidence="1">Belongs to the short-chain dehydrogenases/reductases (SDR) family.</text>
</comment>
<dbReference type="PRINTS" id="PR00081">
    <property type="entry name" value="GDHRDH"/>
</dbReference>
<accession>A0A2T6GHD2</accession>
<dbReference type="Gene3D" id="3.40.50.720">
    <property type="entry name" value="NAD(P)-binding Rossmann-like Domain"/>
    <property type="match status" value="1"/>
</dbReference>
<comment type="caution">
    <text evidence="3">The sequence shown here is derived from an EMBL/GenBank/DDBJ whole genome shotgun (WGS) entry which is preliminary data.</text>
</comment>
<dbReference type="GO" id="GO:0016491">
    <property type="term" value="F:oxidoreductase activity"/>
    <property type="evidence" value="ECO:0007669"/>
    <property type="project" value="UniProtKB-KW"/>
</dbReference>
<dbReference type="GO" id="GO:0016020">
    <property type="term" value="C:membrane"/>
    <property type="evidence" value="ECO:0007669"/>
    <property type="project" value="TreeGrafter"/>
</dbReference>
<dbReference type="AlphaFoldDB" id="A0A2T6GHD2"/>
<keyword evidence="2" id="KW-0560">Oxidoreductase</keyword>
<dbReference type="InterPro" id="IPR036291">
    <property type="entry name" value="NAD(P)-bd_dom_sf"/>
</dbReference>